<proteinExistence type="predicted"/>
<dbReference type="Proteomes" id="UP000821865">
    <property type="component" value="Chromosome 9"/>
</dbReference>
<name>A0ACB8C590_DERSI</name>
<accession>A0ACB8C590</accession>
<comment type="caution">
    <text evidence="1">The sequence shown here is derived from an EMBL/GenBank/DDBJ whole genome shotgun (WGS) entry which is preliminary data.</text>
</comment>
<organism evidence="1 2">
    <name type="scientific">Dermacentor silvarum</name>
    <name type="common">Tick</name>
    <dbReference type="NCBI Taxonomy" id="543639"/>
    <lineage>
        <taxon>Eukaryota</taxon>
        <taxon>Metazoa</taxon>
        <taxon>Ecdysozoa</taxon>
        <taxon>Arthropoda</taxon>
        <taxon>Chelicerata</taxon>
        <taxon>Arachnida</taxon>
        <taxon>Acari</taxon>
        <taxon>Parasitiformes</taxon>
        <taxon>Ixodida</taxon>
        <taxon>Ixodoidea</taxon>
        <taxon>Ixodidae</taxon>
        <taxon>Rhipicephalinae</taxon>
        <taxon>Dermacentor</taxon>
    </lineage>
</organism>
<reference evidence="1" key="1">
    <citation type="submission" date="2020-05" db="EMBL/GenBank/DDBJ databases">
        <title>Large-scale comparative analyses of tick genomes elucidate their genetic diversity and vector capacities.</title>
        <authorList>
            <person name="Jia N."/>
            <person name="Wang J."/>
            <person name="Shi W."/>
            <person name="Du L."/>
            <person name="Sun Y."/>
            <person name="Zhan W."/>
            <person name="Jiang J."/>
            <person name="Wang Q."/>
            <person name="Zhang B."/>
            <person name="Ji P."/>
            <person name="Sakyi L.B."/>
            <person name="Cui X."/>
            <person name="Yuan T."/>
            <person name="Jiang B."/>
            <person name="Yang W."/>
            <person name="Lam T.T.-Y."/>
            <person name="Chang Q."/>
            <person name="Ding S."/>
            <person name="Wang X."/>
            <person name="Zhu J."/>
            <person name="Ruan X."/>
            <person name="Zhao L."/>
            <person name="Wei J."/>
            <person name="Que T."/>
            <person name="Du C."/>
            <person name="Cheng J."/>
            <person name="Dai P."/>
            <person name="Han X."/>
            <person name="Huang E."/>
            <person name="Gao Y."/>
            <person name="Liu J."/>
            <person name="Shao H."/>
            <person name="Ye R."/>
            <person name="Li L."/>
            <person name="Wei W."/>
            <person name="Wang X."/>
            <person name="Wang C."/>
            <person name="Yang T."/>
            <person name="Huo Q."/>
            <person name="Li W."/>
            <person name="Guo W."/>
            <person name="Chen H."/>
            <person name="Zhou L."/>
            <person name="Ni X."/>
            <person name="Tian J."/>
            <person name="Zhou Y."/>
            <person name="Sheng Y."/>
            <person name="Liu T."/>
            <person name="Pan Y."/>
            <person name="Xia L."/>
            <person name="Li J."/>
            <person name="Zhao F."/>
            <person name="Cao W."/>
        </authorList>
    </citation>
    <scope>NUCLEOTIDE SEQUENCE</scope>
    <source>
        <strain evidence="1">Dsil-2018</strain>
    </source>
</reference>
<evidence type="ECO:0000313" key="2">
    <source>
        <dbReference type="Proteomes" id="UP000821865"/>
    </source>
</evidence>
<evidence type="ECO:0000313" key="1">
    <source>
        <dbReference type="EMBL" id="KAH7933991.1"/>
    </source>
</evidence>
<protein>
    <submittedName>
        <fullName evidence="1">Uncharacterized protein</fullName>
    </submittedName>
</protein>
<dbReference type="EMBL" id="CM023478">
    <property type="protein sequence ID" value="KAH7933991.1"/>
    <property type="molecule type" value="Genomic_DNA"/>
</dbReference>
<sequence length="228" mass="25810">MLVNEAYWTVCSQTCANAANQFYQESRVSEMTSSHLKKNRWLESGRSAGQYNGEEVERDLYEDQDKIATVTVTRDRIGVLVKGLVGPKHRIEPMPFRERSEDGIVPHAIHEIEFDEMMDKTANLRFRAATSPRITLLVTGVEKSPEFYSGPVSFKHPKTKGCVEATTTEDHHSSTCPMRSLVVQQRVHPKEVCPEAGCDKEGEEYHAVTRHIYGHEGTRDYGNATRDP</sequence>
<gene>
    <name evidence="1" type="ORF">HPB49_020176</name>
</gene>
<keyword evidence="2" id="KW-1185">Reference proteome</keyword>